<name>A0A432LLD3_9BACT</name>
<protein>
    <submittedName>
        <fullName evidence="3">DNA-binding protein</fullName>
    </submittedName>
</protein>
<dbReference type="Gene3D" id="4.10.520.10">
    <property type="entry name" value="IHF-like DNA-binding proteins"/>
    <property type="match status" value="1"/>
</dbReference>
<reference evidence="3 4" key="1">
    <citation type="submission" date="2018-12" db="EMBL/GenBank/DDBJ databases">
        <title>Genome sequencing of Prevotella sp. KCOM 3155 (= JS262).</title>
        <authorList>
            <person name="Kook J.-K."/>
            <person name="Park S.-N."/>
            <person name="Lim Y.K."/>
        </authorList>
    </citation>
    <scope>NUCLEOTIDE SEQUENCE [LARGE SCALE GENOMIC DNA]</scope>
    <source>
        <strain evidence="3 4">KCOM 3155</strain>
    </source>
</reference>
<gene>
    <name evidence="3" type="ORF">EHV08_07640</name>
</gene>
<feature type="domain" description="HU" evidence="2">
    <location>
        <begin position="1"/>
        <end position="116"/>
    </location>
</feature>
<dbReference type="AlphaFoldDB" id="A0A432LLD3"/>
<accession>A0A432LLD3</accession>
<keyword evidence="4" id="KW-1185">Reference proteome</keyword>
<dbReference type="Pfam" id="PF18291">
    <property type="entry name" value="HU-HIG"/>
    <property type="match status" value="1"/>
</dbReference>
<keyword evidence="1 3" id="KW-0238">DNA-binding</keyword>
<dbReference type="OrthoDB" id="1070708at2"/>
<dbReference type="GO" id="GO:0003677">
    <property type="term" value="F:DNA binding"/>
    <property type="evidence" value="ECO:0007669"/>
    <property type="project" value="UniProtKB-KW"/>
</dbReference>
<dbReference type="SUPFAM" id="SSF47729">
    <property type="entry name" value="IHF-like DNA-binding proteins"/>
    <property type="match status" value="1"/>
</dbReference>
<dbReference type="RefSeq" id="WP_126678754.1">
    <property type="nucleotide sequence ID" value="NZ_RYYU01000001.1"/>
</dbReference>
<evidence type="ECO:0000259" key="2">
    <source>
        <dbReference type="Pfam" id="PF18291"/>
    </source>
</evidence>
<evidence type="ECO:0000313" key="3">
    <source>
        <dbReference type="EMBL" id="RUL59647.1"/>
    </source>
</evidence>
<dbReference type="InterPro" id="IPR041607">
    <property type="entry name" value="HU-HIG"/>
</dbReference>
<comment type="caution">
    <text evidence="3">The sequence shown here is derived from an EMBL/GenBank/DDBJ whole genome shotgun (WGS) entry which is preliminary data.</text>
</comment>
<proteinExistence type="predicted"/>
<evidence type="ECO:0000313" key="4">
    <source>
        <dbReference type="Proteomes" id="UP000278983"/>
    </source>
</evidence>
<organism evidence="3 4">
    <name type="scientific">Prevotella koreensis</name>
    <dbReference type="NCBI Taxonomy" id="2490854"/>
    <lineage>
        <taxon>Bacteria</taxon>
        <taxon>Pseudomonadati</taxon>
        <taxon>Bacteroidota</taxon>
        <taxon>Bacteroidia</taxon>
        <taxon>Bacteroidales</taxon>
        <taxon>Prevotellaceae</taxon>
        <taxon>Prevotella</taxon>
    </lineage>
</organism>
<evidence type="ECO:0000256" key="1">
    <source>
        <dbReference type="ARBA" id="ARBA00023125"/>
    </source>
</evidence>
<dbReference type="EMBL" id="RYYU01000001">
    <property type="protein sequence ID" value="RUL59647.1"/>
    <property type="molecule type" value="Genomic_DNA"/>
</dbReference>
<sequence length="149" mass="16993">MAVFYKLYQDNRKNSKHKGSWYGRAKHIDTVSTEQLSEEMQENCTVKRADILAVISELVTTMQRKLQQSMSVKIDRLGTFKIGISTTSASSVKEFSAQKNVKGTHLLFRPETKIDKNGYRHRAMLSGVAVKELPKNDVKKEDEKETETP</sequence>
<dbReference type="Proteomes" id="UP000278983">
    <property type="component" value="Unassembled WGS sequence"/>
</dbReference>
<dbReference type="InterPro" id="IPR010992">
    <property type="entry name" value="IHF-like_DNA-bd_dom_sf"/>
</dbReference>